<comment type="similarity">
    <text evidence="1">Belongs to the bacterial solute-binding protein 1 family.</text>
</comment>
<feature type="chain" id="PRO_5046970277" evidence="3">
    <location>
        <begin position="24"/>
        <end position="418"/>
    </location>
</feature>
<reference evidence="5" key="1">
    <citation type="journal article" date="2019" name="Int. J. Syst. Evol. Microbiol.">
        <title>The Global Catalogue of Microorganisms (GCM) 10K type strain sequencing project: providing services to taxonomists for standard genome sequencing and annotation.</title>
        <authorList>
            <consortium name="The Broad Institute Genomics Platform"/>
            <consortium name="The Broad Institute Genome Sequencing Center for Infectious Disease"/>
            <person name="Wu L."/>
            <person name="Ma J."/>
        </authorList>
    </citation>
    <scope>NUCLEOTIDE SEQUENCE [LARGE SCALE GENOMIC DNA]</scope>
    <source>
        <strain evidence="5">JCM 14370</strain>
    </source>
</reference>
<dbReference type="RefSeq" id="WP_189004029.1">
    <property type="nucleotide sequence ID" value="NZ_BMOD01000013.1"/>
</dbReference>
<dbReference type="EMBL" id="BMOD01000013">
    <property type="protein sequence ID" value="GGJ43007.1"/>
    <property type="molecule type" value="Genomic_DNA"/>
</dbReference>
<evidence type="ECO:0000256" key="1">
    <source>
        <dbReference type="ARBA" id="ARBA00008520"/>
    </source>
</evidence>
<dbReference type="InterPro" id="IPR050490">
    <property type="entry name" value="Bact_solute-bd_prot1"/>
</dbReference>
<keyword evidence="2" id="KW-0813">Transport</keyword>
<keyword evidence="5" id="KW-1185">Reference proteome</keyword>
<feature type="signal peptide" evidence="3">
    <location>
        <begin position="1"/>
        <end position="23"/>
    </location>
</feature>
<dbReference type="Gene3D" id="3.40.190.10">
    <property type="entry name" value="Periplasmic binding protein-like II"/>
    <property type="match status" value="2"/>
</dbReference>
<evidence type="ECO:0000256" key="3">
    <source>
        <dbReference type="SAM" id="SignalP"/>
    </source>
</evidence>
<keyword evidence="3" id="KW-0732">Signal</keyword>
<dbReference type="Proteomes" id="UP000632222">
    <property type="component" value="Unassembled WGS sequence"/>
</dbReference>
<dbReference type="Pfam" id="PF01547">
    <property type="entry name" value="SBP_bac_1"/>
    <property type="match status" value="1"/>
</dbReference>
<protein>
    <submittedName>
        <fullName evidence="4">ABC transporter substrate-binding protein</fullName>
    </submittedName>
</protein>
<dbReference type="InterPro" id="IPR006059">
    <property type="entry name" value="SBP"/>
</dbReference>
<dbReference type="PANTHER" id="PTHR43649:SF29">
    <property type="entry name" value="OSMOPROTECTIVE COMPOUNDS-BINDING PROTEIN GGTB"/>
    <property type="match status" value="1"/>
</dbReference>
<accession>A0ABQ2D2F4</accession>
<comment type="caution">
    <text evidence="4">The sequence shown here is derived from an EMBL/GenBank/DDBJ whole genome shotgun (WGS) entry which is preliminary data.</text>
</comment>
<name>A0ABQ2D2F4_9DEIO</name>
<evidence type="ECO:0000256" key="2">
    <source>
        <dbReference type="ARBA" id="ARBA00022448"/>
    </source>
</evidence>
<sequence length="418" mass="45822">MKHARLTALSTLLIVSAFSAAEAQKKTVVFLSGQNRDVGYTKIISMLSDDYAKKNATFSYQHQAQLTDLTQRLQLLANSGTLPTLFSINEPSLLAQLATKGDAADLESYFRDLGIYSKLNPVAVQINKKLTGGKLLGLPLELNIEGIWYNKKIFADNGLKEPKTWDEMMAAADKLKARNIQPFSASGDQKWPLTRLIGGYAARKYGADVMDRVKDGSLKLTDAGFVEAARAVQEMGKKGYFGLGVNTIDYDTAVDTFLQGKAAMLYMGSWVLRDLNDKTRNKIGEASVGFFNIPAVKGGKGTINDWSINTGLTVGVNAKQLDKATGDWMKHVFSNYANLAMSDLGMLTGFKVTKTPKTIPALTKMTQTKLNAAKNGYLWWEGLFSPKATAISQDNVQPLITGDLSPEEYMQQLQNALK</sequence>
<evidence type="ECO:0000313" key="5">
    <source>
        <dbReference type="Proteomes" id="UP000632222"/>
    </source>
</evidence>
<dbReference type="PANTHER" id="PTHR43649">
    <property type="entry name" value="ARABINOSE-BINDING PROTEIN-RELATED"/>
    <property type="match status" value="1"/>
</dbReference>
<gene>
    <name evidence="4" type="ORF">GCM10008938_31500</name>
</gene>
<dbReference type="SUPFAM" id="SSF53850">
    <property type="entry name" value="Periplasmic binding protein-like II"/>
    <property type="match status" value="1"/>
</dbReference>
<organism evidence="4 5">
    <name type="scientific">Deinococcus roseus</name>
    <dbReference type="NCBI Taxonomy" id="392414"/>
    <lineage>
        <taxon>Bacteria</taxon>
        <taxon>Thermotogati</taxon>
        <taxon>Deinococcota</taxon>
        <taxon>Deinococci</taxon>
        <taxon>Deinococcales</taxon>
        <taxon>Deinococcaceae</taxon>
        <taxon>Deinococcus</taxon>
    </lineage>
</organism>
<evidence type="ECO:0000313" key="4">
    <source>
        <dbReference type="EMBL" id="GGJ43007.1"/>
    </source>
</evidence>
<proteinExistence type="inferred from homology"/>